<gene>
    <name evidence="1" type="ORF">CLIB1444_05S04434</name>
</gene>
<protein>
    <submittedName>
        <fullName evidence="1">ATP-dependent helicase Irc3p</fullName>
    </submittedName>
</protein>
<keyword evidence="1" id="KW-0067">ATP-binding</keyword>
<evidence type="ECO:0000313" key="2">
    <source>
        <dbReference type="Proteomes" id="UP001152531"/>
    </source>
</evidence>
<keyword evidence="1" id="KW-0347">Helicase</keyword>
<sequence>MVFRRLGFKSFSTSSIIYSSIVLRDYQQKAIDSLLDAFKRNVKRPAFVLATGGGKTVVFSSLIPQIPKSDPDRGDKVLVLAHTEELIKQASTTIKRLNPKLKVEVDMRSSKPSPKADVIVGSVQTLVRASRLEQYDPDDFKAIILDECHHATANSWLKILKYFDADHADSNIYVIGCTATMERSDNQSLGKVFDEIVFERGLLTMIENKELVDVKFTSLKADLDLSKVTSYKNDYAISSLSKAVNDSNANLVVVAAYKRLREQNDFKSTIMFCVDINHCKTLCGILQREGINAQYVTGETVKHLRSQIIEDFKNGIVDVLCNVQVFTEGTDMPNIDSIFLVRPTKSRPLLVQMIGRGLRLNKGKSVCHVADIAGTRGTGIQSVPTLFSLPSDFPIEGKSYKQIEEEKQKYLEDKKQESINKELQRRLEEELSHEKLAKFEQDLVLNFTTIDGFNALEAKDIEDFKDSTNIHKALDESSLTWVRLEYDVWAVQVDERFFLLKRVDYHMKNLFELSASGFIPGYVKLMANFKVSRTTKEEFIMSDYNLTSVIRKAEKLIQDIGPPRFGYHDKKSITEKQISYLDSKMTSVIKKYYDVTPELEQQFLESLKTFTRARATHMIFALKYSVNSLHLKWELQKMLGPNKKVTKTIKKIVSRETKDKDFLKNDLNNSHTAVF</sequence>
<keyword evidence="2" id="KW-1185">Reference proteome</keyword>
<name>A0ACA9Y8F8_9ASCO</name>
<dbReference type="EMBL" id="CALSDN010000005">
    <property type="protein sequence ID" value="CAH6721139.1"/>
    <property type="molecule type" value="Genomic_DNA"/>
</dbReference>
<keyword evidence="1" id="KW-0378">Hydrolase</keyword>
<evidence type="ECO:0000313" key="1">
    <source>
        <dbReference type="EMBL" id="CAH6721139.1"/>
    </source>
</evidence>
<keyword evidence="1" id="KW-0547">Nucleotide-binding</keyword>
<accession>A0ACA9Y8F8</accession>
<reference evidence="1" key="1">
    <citation type="submission" date="2022-06" db="EMBL/GenBank/DDBJ databases">
        <authorList>
            <person name="Legras J.-L."/>
            <person name="Devillers H."/>
            <person name="Grondin C."/>
        </authorList>
    </citation>
    <scope>NUCLEOTIDE SEQUENCE</scope>
    <source>
        <strain evidence="1">CLIB 1444</strain>
    </source>
</reference>
<proteinExistence type="predicted"/>
<dbReference type="Proteomes" id="UP001152531">
    <property type="component" value="Unassembled WGS sequence"/>
</dbReference>
<comment type="caution">
    <text evidence="1">The sequence shown here is derived from an EMBL/GenBank/DDBJ whole genome shotgun (WGS) entry which is preliminary data.</text>
</comment>
<organism evidence="1 2">
    <name type="scientific">[Candida] jaroonii</name>
    <dbReference type="NCBI Taxonomy" id="467808"/>
    <lineage>
        <taxon>Eukaryota</taxon>
        <taxon>Fungi</taxon>
        <taxon>Dikarya</taxon>
        <taxon>Ascomycota</taxon>
        <taxon>Saccharomycotina</taxon>
        <taxon>Pichiomycetes</taxon>
        <taxon>Debaryomycetaceae</taxon>
        <taxon>Yamadazyma</taxon>
    </lineage>
</organism>